<dbReference type="SUPFAM" id="SSF55729">
    <property type="entry name" value="Acyl-CoA N-acyltransferases (Nat)"/>
    <property type="match status" value="1"/>
</dbReference>
<evidence type="ECO:0000259" key="1">
    <source>
        <dbReference type="PROSITE" id="PS51186"/>
    </source>
</evidence>
<sequence length="149" mass="17109">MQLFEVPVGAREKFLNLLLLADEDEGIVKEYINEGRLFEINEKSKRIGVIQIIDHEENSEIKNIAIISEFRGKGYGKRALKFVEQISYDNGAQIMKVGTANSSISNIAFYQKAGYRLDSIDHDFFTDYKEPIFENGIQAIDMLYFSKEL</sequence>
<dbReference type="EMBL" id="QFVR01000020">
    <property type="protein sequence ID" value="PWI24496.1"/>
    <property type="molecule type" value="Genomic_DNA"/>
</dbReference>
<dbReference type="OrthoDB" id="162775at2"/>
<comment type="caution">
    <text evidence="2">The sequence shown here is derived from an EMBL/GenBank/DDBJ whole genome shotgun (WGS) entry which is preliminary data.</text>
</comment>
<proteinExistence type="predicted"/>
<dbReference type="CDD" id="cd04301">
    <property type="entry name" value="NAT_SF"/>
    <property type="match status" value="1"/>
</dbReference>
<organism evidence="2 3">
    <name type="scientific">Kurthia sibirica</name>
    <dbReference type="NCBI Taxonomy" id="202750"/>
    <lineage>
        <taxon>Bacteria</taxon>
        <taxon>Bacillati</taxon>
        <taxon>Bacillota</taxon>
        <taxon>Bacilli</taxon>
        <taxon>Bacillales</taxon>
        <taxon>Caryophanaceae</taxon>
        <taxon>Kurthia</taxon>
    </lineage>
</organism>
<dbReference type="GO" id="GO:0016747">
    <property type="term" value="F:acyltransferase activity, transferring groups other than amino-acyl groups"/>
    <property type="evidence" value="ECO:0007669"/>
    <property type="project" value="InterPro"/>
</dbReference>
<keyword evidence="2" id="KW-0808">Transferase</keyword>
<dbReference type="AlphaFoldDB" id="A0A2U3AIW7"/>
<evidence type="ECO:0000313" key="2">
    <source>
        <dbReference type="EMBL" id="PWI24496.1"/>
    </source>
</evidence>
<name>A0A2U3AIW7_9BACL</name>
<feature type="domain" description="N-acetyltransferase" evidence="1">
    <location>
        <begin position="1"/>
        <end position="149"/>
    </location>
</feature>
<dbReference type="Gene3D" id="3.40.630.30">
    <property type="match status" value="1"/>
</dbReference>
<reference evidence="2 3" key="1">
    <citation type="submission" date="2018-05" db="EMBL/GenBank/DDBJ databases">
        <title>Kurthia sibirica genome sequence.</title>
        <authorList>
            <person name="Maclea K.S."/>
            <person name="Goen A.E."/>
        </authorList>
    </citation>
    <scope>NUCLEOTIDE SEQUENCE [LARGE SCALE GENOMIC DNA]</scope>
    <source>
        <strain evidence="2 3">ATCC 49154</strain>
    </source>
</reference>
<dbReference type="RefSeq" id="WP_109306837.1">
    <property type="nucleotide sequence ID" value="NZ_BJUF01000011.1"/>
</dbReference>
<dbReference type="Proteomes" id="UP000245938">
    <property type="component" value="Unassembled WGS sequence"/>
</dbReference>
<dbReference type="Pfam" id="PF00583">
    <property type="entry name" value="Acetyltransf_1"/>
    <property type="match status" value="1"/>
</dbReference>
<accession>A0A2U3AIW7</accession>
<protein>
    <submittedName>
        <fullName evidence="2">N-acetyltransferase</fullName>
    </submittedName>
</protein>
<dbReference type="InterPro" id="IPR016181">
    <property type="entry name" value="Acyl_CoA_acyltransferase"/>
</dbReference>
<dbReference type="PROSITE" id="PS51186">
    <property type="entry name" value="GNAT"/>
    <property type="match status" value="1"/>
</dbReference>
<keyword evidence="3" id="KW-1185">Reference proteome</keyword>
<dbReference type="InterPro" id="IPR000182">
    <property type="entry name" value="GNAT_dom"/>
</dbReference>
<gene>
    <name evidence="2" type="ORF">DEX24_12960</name>
</gene>
<evidence type="ECO:0000313" key="3">
    <source>
        <dbReference type="Proteomes" id="UP000245938"/>
    </source>
</evidence>